<evidence type="ECO:0000256" key="2">
    <source>
        <dbReference type="SAM" id="Phobius"/>
    </source>
</evidence>
<dbReference type="KEGG" id="hba:Hbal_3190"/>
<dbReference type="Proteomes" id="UP000002745">
    <property type="component" value="Plasmid pHbal01"/>
</dbReference>
<evidence type="ECO:0000256" key="1">
    <source>
        <dbReference type="SAM" id="MobiDB-lite"/>
    </source>
</evidence>
<evidence type="ECO:0000313" key="4">
    <source>
        <dbReference type="Proteomes" id="UP000002745"/>
    </source>
</evidence>
<dbReference type="RefSeq" id="WP_012778244.1">
    <property type="nucleotide sequence ID" value="NC_012983.1"/>
</dbReference>
<organism evidence="3 4">
    <name type="scientific">Hirschia baltica (strain ATCC 49814 / DSM 5838 / IFAM 1418)</name>
    <dbReference type="NCBI Taxonomy" id="582402"/>
    <lineage>
        <taxon>Bacteria</taxon>
        <taxon>Pseudomonadati</taxon>
        <taxon>Pseudomonadota</taxon>
        <taxon>Alphaproteobacteria</taxon>
        <taxon>Hyphomonadales</taxon>
        <taxon>Hyphomonadaceae</taxon>
        <taxon>Hirschia</taxon>
    </lineage>
</organism>
<reference evidence="4" key="1">
    <citation type="journal article" date="2011" name="J. Bacteriol.">
        <title>Genome sequences of eight morphologically diverse alphaproteobacteria.</title>
        <authorList>
            <consortium name="US DOE Joint Genome Institute"/>
            <person name="Brown P.J."/>
            <person name="Kysela D.T."/>
            <person name="Buechlein A."/>
            <person name="Hemmerich C."/>
            <person name="Brun Y.V."/>
        </authorList>
    </citation>
    <scope>NUCLEOTIDE SEQUENCE [LARGE SCALE GENOMIC DNA]</scope>
    <source>
        <strain evidence="4">ATCC 49814 / DSM 5838 / IFAM 1418</strain>
        <plasmid evidence="4">pHbal01</plasmid>
    </source>
</reference>
<sequence length="80" mass="9342">MAVHDFEKHRKRKQEEQARIEQQMRAEKRKQVWRDPKMKSVYIVLIVLVVVVAGLYLKPASQKAQNMGSVNHSSHTDSQN</sequence>
<dbReference type="AlphaFoldDB" id="C6XS16"/>
<feature type="transmembrane region" description="Helical" evidence="2">
    <location>
        <begin position="40"/>
        <end position="57"/>
    </location>
</feature>
<feature type="region of interest" description="Disordered" evidence="1">
    <location>
        <begin position="1"/>
        <end position="28"/>
    </location>
</feature>
<keyword evidence="2" id="KW-0472">Membrane</keyword>
<keyword evidence="2" id="KW-1133">Transmembrane helix</keyword>
<feature type="region of interest" description="Disordered" evidence="1">
    <location>
        <begin position="61"/>
        <end position="80"/>
    </location>
</feature>
<keyword evidence="3" id="KW-0614">Plasmid</keyword>
<feature type="compositionally biased region" description="Polar residues" evidence="1">
    <location>
        <begin position="62"/>
        <end position="80"/>
    </location>
</feature>
<dbReference type="OrthoDB" id="9983556at2"/>
<geneLocation type="plasmid" evidence="3 4">
    <name>pHbal01</name>
</geneLocation>
<keyword evidence="4" id="KW-1185">Reference proteome</keyword>
<accession>C6XS16</accession>
<protein>
    <submittedName>
        <fullName evidence="3">Uncharacterized protein</fullName>
    </submittedName>
</protein>
<name>C6XS16_HIRBI</name>
<gene>
    <name evidence="3" type="ordered locus">Hbal_3190</name>
</gene>
<dbReference type="EMBL" id="CP001679">
    <property type="protein sequence ID" value="ACT60857.1"/>
    <property type="molecule type" value="Genomic_DNA"/>
</dbReference>
<keyword evidence="2" id="KW-0812">Transmembrane</keyword>
<dbReference type="HOGENOM" id="CLU_2584939_0_0_5"/>
<evidence type="ECO:0000313" key="3">
    <source>
        <dbReference type="EMBL" id="ACT60857.1"/>
    </source>
</evidence>
<proteinExistence type="predicted"/>